<evidence type="ECO:0000313" key="5">
    <source>
        <dbReference type="Proteomes" id="UP001276659"/>
    </source>
</evidence>
<sequence>MPQPDITQYQPWSTTAPTYSSNVGRTSAFAAARLIELVHSKRPIIPDSLILDNGAGTGAVTLALASQFPTTCTIATDISASMLSSISAQQLPNVTTRVLDARTLTQELEKGSFTHVFNTFMLQTITTPLAALKEMYNVISPCGTMGIAIWAQRNGPFEIWERACQSIDPSYQLPAPFDDPEAWRTKEELQTALRQVGLQDVECEEISMPFEFESTKAYMDFWFGAKNPAAVKVMSDWKGSMDKVVKAVERVVRDEYDSGKKIFAWAVLGTGTR</sequence>
<dbReference type="PANTHER" id="PTHR43861">
    <property type="entry name" value="TRANS-ACONITATE 2-METHYLTRANSFERASE-RELATED"/>
    <property type="match status" value="1"/>
</dbReference>
<dbReference type="InterPro" id="IPR041698">
    <property type="entry name" value="Methyltransf_25"/>
</dbReference>
<evidence type="ECO:0000313" key="4">
    <source>
        <dbReference type="EMBL" id="KAK3167187.1"/>
    </source>
</evidence>
<protein>
    <recommendedName>
        <fullName evidence="3">Methyltransferase domain-containing protein</fullName>
    </recommendedName>
</protein>
<dbReference type="GO" id="GO:0032259">
    <property type="term" value="P:methylation"/>
    <property type="evidence" value="ECO:0007669"/>
    <property type="project" value="UniProtKB-KW"/>
</dbReference>
<name>A0AAE0DDP2_9LECA</name>
<dbReference type="Gene3D" id="3.40.50.150">
    <property type="entry name" value="Vaccinia Virus protein VP39"/>
    <property type="match status" value="1"/>
</dbReference>
<dbReference type="SUPFAM" id="SSF53335">
    <property type="entry name" value="S-adenosyl-L-methionine-dependent methyltransferases"/>
    <property type="match status" value="1"/>
</dbReference>
<reference evidence="4" key="1">
    <citation type="submission" date="2022-11" db="EMBL/GenBank/DDBJ databases">
        <title>Chromosomal genome sequence assembly and mating type (MAT) locus characterization of the leprose asexual lichenized fungus Lepraria neglecta (Nyl.) Erichsen.</title>
        <authorList>
            <person name="Allen J.L."/>
            <person name="Pfeffer B."/>
        </authorList>
    </citation>
    <scope>NUCLEOTIDE SEQUENCE</scope>
    <source>
        <strain evidence="4">Allen 5258</strain>
    </source>
</reference>
<comment type="caution">
    <text evidence="4">The sequence shown here is derived from an EMBL/GenBank/DDBJ whole genome shotgun (WGS) entry which is preliminary data.</text>
</comment>
<evidence type="ECO:0000259" key="3">
    <source>
        <dbReference type="Pfam" id="PF13649"/>
    </source>
</evidence>
<organism evidence="4 5">
    <name type="scientific">Lepraria neglecta</name>
    <dbReference type="NCBI Taxonomy" id="209136"/>
    <lineage>
        <taxon>Eukaryota</taxon>
        <taxon>Fungi</taxon>
        <taxon>Dikarya</taxon>
        <taxon>Ascomycota</taxon>
        <taxon>Pezizomycotina</taxon>
        <taxon>Lecanoromycetes</taxon>
        <taxon>OSLEUM clade</taxon>
        <taxon>Lecanoromycetidae</taxon>
        <taxon>Lecanorales</taxon>
        <taxon>Lecanorineae</taxon>
        <taxon>Stereocaulaceae</taxon>
        <taxon>Lepraria</taxon>
    </lineage>
</organism>
<evidence type="ECO:0000256" key="1">
    <source>
        <dbReference type="ARBA" id="ARBA00022603"/>
    </source>
</evidence>
<feature type="domain" description="Methyltransferase" evidence="3">
    <location>
        <begin position="50"/>
        <end position="143"/>
    </location>
</feature>
<dbReference type="Proteomes" id="UP001276659">
    <property type="component" value="Unassembled WGS sequence"/>
</dbReference>
<dbReference type="GO" id="GO:0008168">
    <property type="term" value="F:methyltransferase activity"/>
    <property type="evidence" value="ECO:0007669"/>
    <property type="project" value="UniProtKB-KW"/>
</dbReference>
<accession>A0AAE0DDP2</accession>
<dbReference type="EMBL" id="JASNWA010000011">
    <property type="protein sequence ID" value="KAK3167187.1"/>
    <property type="molecule type" value="Genomic_DNA"/>
</dbReference>
<keyword evidence="1" id="KW-0489">Methyltransferase</keyword>
<dbReference type="InterPro" id="IPR029063">
    <property type="entry name" value="SAM-dependent_MTases_sf"/>
</dbReference>
<dbReference type="AlphaFoldDB" id="A0AAE0DDP2"/>
<dbReference type="PANTHER" id="PTHR43861:SF1">
    <property type="entry name" value="TRANS-ACONITATE 2-METHYLTRANSFERASE"/>
    <property type="match status" value="1"/>
</dbReference>
<evidence type="ECO:0000256" key="2">
    <source>
        <dbReference type="ARBA" id="ARBA00022679"/>
    </source>
</evidence>
<keyword evidence="5" id="KW-1185">Reference proteome</keyword>
<dbReference type="CDD" id="cd02440">
    <property type="entry name" value="AdoMet_MTases"/>
    <property type="match status" value="1"/>
</dbReference>
<dbReference type="Pfam" id="PF13649">
    <property type="entry name" value="Methyltransf_25"/>
    <property type="match status" value="1"/>
</dbReference>
<gene>
    <name evidence="4" type="ORF">OEA41_010313</name>
</gene>
<keyword evidence="2" id="KW-0808">Transferase</keyword>
<proteinExistence type="predicted"/>